<dbReference type="GO" id="GO:0008270">
    <property type="term" value="F:zinc ion binding"/>
    <property type="evidence" value="ECO:0007669"/>
    <property type="project" value="UniProtKB-KW"/>
</dbReference>
<organism evidence="3 4">
    <name type="scientific">Brachionus calyciflorus</name>
    <dbReference type="NCBI Taxonomy" id="104777"/>
    <lineage>
        <taxon>Eukaryota</taxon>
        <taxon>Metazoa</taxon>
        <taxon>Spiralia</taxon>
        <taxon>Gnathifera</taxon>
        <taxon>Rotifera</taxon>
        <taxon>Eurotatoria</taxon>
        <taxon>Monogononta</taxon>
        <taxon>Pseudotrocha</taxon>
        <taxon>Ploima</taxon>
        <taxon>Brachionidae</taxon>
        <taxon>Brachionus</taxon>
    </lineage>
</organism>
<name>A0A814BZD4_9BILA</name>
<keyword evidence="1" id="KW-0479">Metal-binding</keyword>
<sequence length="264" mass="30672">MTSYFKKKSVKDFKNSKLFWKFYSTSVKTKNSDTNTNFPDFLIENGNEIPKQSDMPNVFNSHFSNVKPTKIEPNDCLKFVDKIFTKLKRSKKVTSPGFSFKLFSKPDVENAIKELSQTSSPGVSGIPTLILKERFLQKELENKSNQIKTRVSRTCNSVRVNELILQLADRASDLILNQYQSMTKMNYKIYRVGVRDFNIESPNGVYLVTVDNENFAKCGCDFTTNFMLPCRHTMFVCEFNVMLKPWFHKRFLKIPFSKDYNSLT</sequence>
<keyword evidence="4" id="KW-1185">Reference proteome</keyword>
<keyword evidence="1" id="KW-0862">Zinc</keyword>
<protein>
    <recommendedName>
        <fullName evidence="2">SWIM-type domain-containing protein</fullName>
    </recommendedName>
</protein>
<comment type="caution">
    <text evidence="3">The sequence shown here is derived from an EMBL/GenBank/DDBJ whole genome shotgun (WGS) entry which is preliminary data.</text>
</comment>
<dbReference type="EMBL" id="CAJNOC010002439">
    <property type="protein sequence ID" value="CAF0933168.1"/>
    <property type="molecule type" value="Genomic_DNA"/>
</dbReference>
<keyword evidence="1" id="KW-0863">Zinc-finger</keyword>
<dbReference type="Proteomes" id="UP000663879">
    <property type="component" value="Unassembled WGS sequence"/>
</dbReference>
<evidence type="ECO:0000256" key="1">
    <source>
        <dbReference type="PROSITE-ProRule" id="PRU00325"/>
    </source>
</evidence>
<feature type="domain" description="SWIM-type" evidence="2">
    <location>
        <begin position="206"/>
        <end position="241"/>
    </location>
</feature>
<reference evidence="3" key="1">
    <citation type="submission" date="2021-02" db="EMBL/GenBank/DDBJ databases">
        <authorList>
            <person name="Nowell W R."/>
        </authorList>
    </citation>
    <scope>NUCLEOTIDE SEQUENCE</scope>
    <source>
        <strain evidence="3">Ploen Becks lab</strain>
    </source>
</reference>
<dbReference type="AlphaFoldDB" id="A0A814BZD4"/>
<evidence type="ECO:0000313" key="4">
    <source>
        <dbReference type="Proteomes" id="UP000663879"/>
    </source>
</evidence>
<evidence type="ECO:0000259" key="2">
    <source>
        <dbReference type="PROSITE" id="PS50966"/>
    </source>
</evidence>
<accession>A0A814BZD4</accession>
<dbReference type="InterPro" id="IPR007527">
    <property type="entry name" value="Znf_SWIM"/>
</dbReference>
<proteinExistence type="predicted"/>
<evidence type="ECO:0000313" key="3">
    <source>
        <dbReference type="EMBL" id="CAF0933168.1"/>
    </source>
</evidence>
<gene>
    <name evidence="3" type="ORF">OXX778_LOCUS13020</name>
</gene>
<dbReference type="PROSITE" id="PS50966">
    <property type="entry name" value="ZF_SWIM"/>
    <property type="match status" value="1"/>
</dbReference>